<protein>
    <submittedName>
        <fullName evidence="2">Uncharacterized protein</fullName>
    </submittedName>
</protein>
<feature type="region of interest" description="Disordered" evidence="1">
    <location>
        <begin position="124"/>
        <end position="175"/>
    </location>
</feature>
<proteinExistence type="predicted"/>
<gene>
    <name evidence="2" type="ORF">NDU88_009084</name>
</gene>
<feature type="compositionally biased region" description="Low complexity" evidence="1">
    <location>
        <begin position="134"/>
        <end position="143"/>
    </location>
</feature>
<name>A0AAV7QQM0_PLEWA</name>
<comment type="caution">
    <text evidence="2">The sequence shown here is derived from an EMBL/GenBank/DDBJ whole genome shotgun (WGS) entry which is preliminary data.</text>
</comment>
<feature type="compositionally biased region" description="Polar residues" evidence="1">
    <location>
        <begin position="160"/>
        <end position="174"/>
    </location>
</feature>
<dbReference type="AlphaFoldDB" id="A0AAV7QQM0"/>
<organism evidence="2 3">
    <name type="scientific">Pleurodeles waltl</name>
    <name type="common">Iberian ribbed newt</name>
    <dbReference type="NCBI Taxonomy" id="8319"/>
    <lineage>
        <taxon>Eukaryota</taxon>
        <taxon>Metazoa</taxon>
        <taxon>Chordata</taxon>
        <taxon>Craniata</taxon>
        <taxon>Vertebrata</taxon>
        <taxon>Euteleostomi</taxon>
        <taxon>Amphibia</taxon>
        <taxon>Batrachia</taxon>
        <taxon>Caudata</taxon>
        <taxon>Salamandroidea</taxon>
        <taxon>Salamandridae</taxon>
        <taxon>Pleurodelinae</taxon>
        <taxon>Pleurodeles</taxon>
    </lineage>
</organism>
<dbReference type="Proteomes" id="UP001066276">
    <property type="component" value="Chromosome 6"/>
</dbReference>
<evidence type="ECO:0000313" key="3">
    <source>
        <dbReference type="Proteomes" id="UP001066276"/>
    </source>
</evidence>
<sequence length="187" mass="20941">MAYYAEEDEYYQDLPEVTDEHHMEERLVEALGYHVKDSVNQALIKALKPYTQPPVRFGQHEWRGYSLPESGSQQDQPSEVGFARGALKGPASSADILAQMAASVIKDHEYGSFPALEVSETGLESYTLTEGVPSSDSHSSGSDQEQDEPKPSGKHKQLEYNRQTESQTPKTLTVNWAEDLETKPLFY</sequence>
<feature type="compositionally biased region" description="Basic and acidic residues" evidence="1">
    <location>
        <begin position="147"/>
        <end position="159"/>
    </location>
</feature>
<dbReference type="EMBL" id="JANPWB010000010">
    <property type="protein sequence ID" value="KAJ1142771.1"/>
    <property type="molecule type" value="Genomic_DNA"/>
</dbReference>
<reference evidence="2" key="1">
    <citation type="journal article" date="2022" name="bioRxiv">
        <title>Sequencing and chromosome-scale assembly of the giantPleurodeles waltlgenome.</title>
        <authorList>
            <person name="Brown T."/>
            <person name="Elewa A."/>
            <person name="Iarovenko S."/>
            <person name="Subramanian E."/>
            <person name="Araus A.J."/>
            <person name="Petzold A."/>
            <person name="Susuki M."/>
            <person name="Suzuki K.-i.T."/>
            <person name="Hayashi T."/>
            <person name="Toyoda A."/>
            <person name="Oliveira C."/>
            <person name="Osipova E."/>
            <person name="Leigh N.D."/>
            <person name="Simon A."/>
            <person name="Yun M.H."/>
        </authorList>
    </citation>
    <scope>NUCLEOTIDE SEQUENCE</scope>
    <source>
        <strain evidence="2">20211129_DDA</strain>
        <tissue evidence="2">Liver</tissue>
    </source>
</reference>
<keyword evidence="3" id="KW-1185">Reference proteome</keyword>
<evidence type="ECO:0000256" key="1">
    <source>
        <dbReference type="SAM" id="MobiDB-lite"/>
    </source>
</evidence>
<evidence type="ECO:0000313" key="2">
    <source>
        <dbReference type="EMBL" id="KAJ1142771.1"/>
    </source>
</evidence>
<feature type="region of interest" description="Disordered" evidence="1">
    <location>
        <begin position="64"/>
        <end position="86"/>
    </location>
</feature>
<accession>A0AAV7QQM0</accession>